<dbReference type="Pfam" id="PF05577">
    <property type="entry name" value="Peptidase_S28"/>
    <property type="match status" value="1"/>
</dbReference>
<dbReference type="GO" id="GO:0070008">
    <property type="term" value="F:serine-type exopeptidase activity"/>
    <property type="evidence" value="ECO:0007669"/>
    <property type="project" value="InterPro"/>
</dbReference>
<evidence type="ECO:0000256" key="3">
    <source>
        <dbReference type="ARBA" id="ARBA00022729"/>
    </source>
</evidence>
<keyword evidence="5" id="KW-0325">Glycoprotein</keyword>
<reference evidence="6 7" key="1">
    <citation type="journal article" date="2018" name="PLoS ONE">
        <title>The draft genome of Kipferlia bialata reveals reductive genome evolution in fornicate parasites.</title>
        <authorList>
            <person name="Tanifuji G."/>
            <person name="Takabayashi S."/>
            <person name="Kume K."/>
            <person name="Takagi M."/>
            <person name="Nakayama T."/>
            <person name="Kamikawa R."/>
            <person name="Inagaki Y."/>
            <person name="Hashimoto T."/>
        </authorList>
    </citation>
    <scope>NUCLEOTIDE SEQUENCE [LARGE SCALE GENOMIC DNA]</scope>
    <source>
        <strain evidence="6">NY0173</strain>
    </source>
</reference>
<dbReference type="OrthoDB" id="1735038at2759"/>
<comment type="caution">
    <text evidence="6">The sequence shown here is derived from an EMBL/GenBank/DDBJ whole genome shotgun (WGS) entry which is preliminary data.</text>
</comment>
<dbReference type="AlphaFoldDB" id="A0A9K3GK80"/>
<comment type="similarity">
    <text evidence="1">Belongs to the peptidase S28 family.</text>
</comment>
<dbReference type="InterPro" id="IPR008758">
    <property type="entry name" value="Peptidase_S28"/>
</dbReference>
<name>A0A9K3GK80_9EUKA</name>
<dbReference type="GO" id="GO:0008239">
    <property type="term" value="F:dipeptidyl-peptidase activity"/>
    <property type="evidence" value="ECO:0007669"/>
    <property type="project" value="TreeGrafter"/>
</dbReference>
<dbReference type="PANTHER" id="PTHR11010">
    <property type="entry name" value="PROTEASE S28 PRO-X CARBOXYPEPTIDASE-RELATED"/>
    <property type="match status" value="1"/>
</dbReference>
<dbReference type="PANTHER" id="PTHR11010:SF11">
    <property type="entry name" value="THYMUS-SPECIFIC SERINE PROTEASE"/>
    <property type="match status" value="1"/>
</dbReference>
<dbReference type="EMBL" id="BDIP01001874">
    <property type="protein sequence ID" value="GIQ85305.1"/>
    <property type="molecule type" value="Genomic_DNA"/>
</dbReference>
<accession>A0A9K3GK80</accession>
<gene>
    <name evidence="6" type="ORF">KIPB_006948</name>
</gene>
<evidence type="ECO:0000256" key="1">
    <source>
        <dbReference type="ARBA" id="ARBA00011079"/>
    </source>
</evidence>
<protein>
    <submittedName>
        <fullName evidence="6">Peptidase S28</fullName>
    </submittedName>
</protein>
<sequence length="422" mass="47005">MLEHRFYGESHPFGDLSRESLRYLNSRQALEDVAQFIDFYDELIHPDTHVSGVPRNQWVVIGGSYGGALSAWFRIKYPHLAAASVASSGVVNCILDFTGFDQQVALAMGTKCANAVRTAVHYMERSLNSESERKALLKNLSLSLSAPLLKALLKQFGADSGMDDGDFMYMIADAGVMAMQYGHYEECCDVMDAAWDEGSDLVDAYAQWLNNWWVPAMNPDGPSGYDRRVLGQVAYYQNAPKVGSLRSSKYVNMEYHHNMCASLFGDDFLTLFDTVTDFLSLSLYALLTLDFLTLFDTVTDFLSLPLYTLLTLDFLTLFDTVADFPVDGTNEHYGAVNTHGSKIVYTNYWQDPWHLASIPQSLSEDQPLLLAGNAAADGQGPDKNGCFNCGHCRDMHAPQDDDPAELTQLRQTVLSYIAEWLA</sequence>
<dbReference type="GO" id="GO:0006508">
    <property type="term" value="P:proteolysis"/>
    <property type="evidence" value="ECO:0007669"/>
    <property type="project" value="UniProtKB-KW"/>
</dbReference>
<dbReference type="InterPro" id="IPR029058">
    <property type="entry name" value="AB_hydrolase_fold"/>
</dbReference>
<dbReference type="Gene3D" id="3.40.50.1820">
    <property type="entry name" value="alpha/beta hydrolase"/>
    <property type="match status" value="1"/>
</dbReference>
<evidence type="ECO:0000256" key="4">
    <source>
        <dbReference type="ARBA" id="ARBA00022801"/>
    </source>
</evidence>
<keyword evidence="2" id="KW-0645">Protease</keyword>
<evidence type="ECO:0000313" key="7">
    <source>
        <dbReference type="Proteomes" id="UP000265618"/>
    </source>
</evidence>
<proteinExistence type="inferred from homology"/>
<evidence type="ECO:0000256" key="5">
    <source>
        <dbReference type="ARBA" id="ARBA00023180"/>
    </source>
</evidence>
<dbReference type="SUPFAM" id="SSF53474">
    <property type="entry name" value="alpha/beta-Hydrolases"/>
    <property type="match status" value="1"/>
</dbReference>
<evidence type="ECO:0000313" key="6">
    <source>
        <dbReference type="EMBL" id="GIQ85305.1"/>
    </source>
</evidence>
<evidence type="ECO:0000256" key="2">
    <source>
        <dbReference type="ARBA" id="ARBA00022670"/>
    </source>
</evidence>
<keyword evidence="7" id="KW-1185">Reference proteome</keyword>
<keyword evidence="4" id="KW-0378">Hydrolase</keyword>
<dbReference type="Proteomes" id="UP000265618">
    <property type="component" value="Unassembled WGS sequence"/>
</dbReference>
<keyword evidence="3" id="KW-0732">Signal</keyword>
<organism evidence="6 7">
    <name type="scientific">Kipferlia bialata</name>
    <dbReference type="NCBI Taxonomy" id="797122"/>
    <lineage>
        <taxon>Eukaryota</taxon>
        <taxon>Metamonada</taxon>
        <taxon>Carpediemonas-like organisms</taxon>
        <taxon>Kipferlia</taxon>
    </lineage>
</organism>